<evidence type="ECO:0000256" key="6">
    <source>
        <dbReference type="ARBA" id="ARBA00023298"/>
    </source>
</evidence>
<dbReference type="SUPFAM" id="SSF52151">
    <property type="entry name" value="FabD/lysophospholipase-like"/>
    <property type="match status" value="2"/>
</dbReference>
<evidence type="ECO:0000256" key="7">
    <source>
        <dbReference type="ARBA" id="ARBA00023331"/>
    </source>
</evidence>
<dbReference type="GeneID" id="100754559"/>
<dbReference type="OrthoDB" id="270970at2759"/>
<evidence type="ECO:0000313" key="14">
    <source>
        <dbReference type="RefSeq" id="XP_035305081.1"/>
    </source>
</evidence>
<dbReference type="FunFam" id="3.40.1090.10:FF:000079">
    <property type="entry name" value="Cytosolic phospholipase A2 gamma"/>
    <property type="match status" value="1"/>
</dbReference>
<organism evidence="13 14">
    <name type="scientific">Cricetulus griseus</name>
    <name type="common">Chinese hamster</name>
    <name type="synonym">Cricetulus barabensis griseus</name>
    <dbReference type="NCBI Taxonomy" id="10029"/>
    <lineage>
        <taxon>Eukaryota</taxon>
        <taxon>Metazoa</taxon>
        <taxon>Chordata</taxon>
        <taxon>Craniata</taxon>
        <taxon>Vertebrata</taxon>
        <taxon>Euteleostomi</taxon>
        <taxon>Mammalia</taxon>
        <taxon>Eutheria</taxon>
        <taxon>Euarchontoglires</taxon>
        <taxon>Glires</taxon>
        <taxon>Rodentia</taxon>
        <taxon>Myomorpha</taxon>
        <taxon>Muroidea</taxon>
        <taxon>Cricetidae</taxon>
        <taxon>Cricetinae</taxon>
        <taxon>Cricetulus</taxon>
    </lineage>
</organism>
<sequence length="888" mass="100172">MNPEESPKSQLSSTHERTGVYFATGFQKEEKAALTKRSPKVLEALQKLNIQADQAPVIAVLGSGGGLRAHIAYLGVLSEMKELGLLDAVTYLAGVSGSTWALSSFYINNGDMEGMEEELKQRYEENRWQFGESLEKAIQAARRENYSMTDFWAYFVVSRQIRELENSNLSSIKKLVEEGRLPYPIFAAIDGDLQPDWRKRKTQKSWFEFTPHHAGYPALGAYVPITEFGSRFENGKLVKSEPERDLTYLRGLWGSALADIEDIKKFICGEYLRATQGPKPRDILCKETHLPFASCLVVIASDPSKVIFSHAVSFETSLGNLRPCLRKLNKLNTIASGCIVPLNSLHFYPLADMLTDLRAKLKQGHLGAAGPSTYLEAPEMPVDEVLLDLVMAFVKDQNDPSIKDKLQALQQILSAERDEFGEQKYICLAEVVQNWNEISPKEQEQFLEYLLYCFMRTREFHEGMKNSSMNWVRGLLQDIFTFLSKTGICCWRWEWGTVYNFLYKNGNVTDEAMKSREFLHLVDAGLAINTPYPLVLPPAREAHLILSFDFSAGDPLETVRATANYCQCHAIPFPDVREDQLKEWAKAPESCYIFRGETGPVVMHFTLFNKDNCGDHIETWRKKYETMKLSDSYTPDLVTDLLRVSKENVKRNKDNILSEMQKVAGKTGNFLGTNKDCRRDTVQDVQSSRIVEIKISSNPDVTFKEPLKTGNLLGTNKDCQRDRVQDVQSSRTVEIKISNNTDITFKEPLHYLQSGHVLVDPPPVLSPESTISCSFVKKSSSFQGTVGILVYQGPSVHLAFLFSVPFNYALHRIEFALATITEPLSRNLERVFDDITQGNGSPELKAAKSELQTPQGTLKLEHDSLIIKATMSNIHVAKMDVVVETRAP</sequence>
<dbReference type="GO" id="GO:0044218">
    <property type="term" value="C:other organism cell membrane"/>
    <property type="evidence" value="ECO:0007669"/>
    <property type="project" value="UniProtKB-KW"/>
</dbReference>
<dbReference type="PANTHER" id="PTHR10728:SF39">
    <property type="entry name" value="CYTOSOLIC PHOSPHOLIPASE A2 GAMMA"/>
    <property type="match status" value="1"/>
</dbReference>
<comment type="catalytic activity">
    <reaction evidence="9">
        <text>1-hexadecanoyl-2-(5Z,8Z,11Z,14Z-eicosatetraenoyl)-sn-glycero-3-phosphocholine + H2O = 1-hexadecanoyl-sn-glycero-3-phosphocholine + (5Z,8Z,11Z,14Z)-eicosatetraenoate + H(+)</text>
        <dbReference type="Rhea" id="RHEA:40427"/>
        <dbReference type="ChEBI" id="CHEBI:15377"/>
        <dbReference type="ChEBI" id="CHEBI:15378"/>
        <dbReference type="ChEBI" id="CHEBI:32395"/>
        <dbReference type="ChEBI" id="CHEBI:72998"/>
        <dbReference type="ChEBI" id="CHEBI:73003"/>
    </reaction>
    <physiologicalReaction direction="left-to-right" evidence="9">
        <dbReference type="Rhea" id="RHEA:40428"/>
    </physiologicalReaction>
</comment>
<keyword evidence="3" id="KW-1052">Target cell membrane</keyword>
<dbReference type="GO" id="GO:0005654">
    <property type="term" value="C:nucleoplasm"/>
    <property type="evidence" value="ECO:0007669"/>
    <property type="project" value="TreeGrafter"/>
</dbReference>
<comment type="catalytic activity">
    <reaction evidence="8">
        <text>a 1,2-diacyl-sn-glycero-3-phosphocholine + H2O = a 1-acyl-sn-glycero-3-phosphocholine + a fatty acid + H(+)</text>
        <dbReference type="Rhea" id="RHEA:15801"/>
        <dbReference type="ChEBI" id="CHEBI:15377"/>
        <dbReference type="ChEBI" id="CHEBI:15378"/>
        <dbReference type="ChEBI" id="CHEBI:28868"/>
        <dbReference type="ChEBI" id="CHEBI:57643"/>
        <dbReference type="ChEBI" id="CHEBI:58168"/>
        <dbReference type="EC" id="3.1.1.4"/>
    </reaction>
    <physiologicalReaction direction="left-to-right" evidence="8">
        <dbReference type="Rhea" id="RHEA:15802"/>
    </physiologicalReaction>
</comment>
<reference evidence="13" key="1">
    <citation type="journal article" date="2018" name="Biotechnol. Bioeng.">
        <title>A reference genome of the Chinese hamster based on a hybrid assembly strategy.</title>
        <authorList>
            <person name="Rupp O."/>
            <person name="MacDonald M.L."/>
            <person name="Li S."/>
            <person name="Dhiman H."/>
            <person name="Polson S."/>
            <person name="Griep S."/>
            <person name="Heffner K."/>
            <person name="Hernandez I."/>
            <person name="Brinkrolf K."/>
            <person name="Jadhav V."/>
            <person name="Samoudi M."/>
            <person name="Hao H."/>
            <person name="Kingham B."/>
            <person name="Goesmann A."/>
            <person name="Betenbaugh M.J."/>
            <person name="Lewis N.E."/>
            <person name="Borth N."/>
            <person name="Lee K.H."/>
        </authorList>
    </citation>
    <scope>NUCLEOTIDE SEQUENCE [LARGE SCALE GENOMIC DNA]</scope>
    <source>
        <strain evidence="13">17A/GY</strain>
    </source>
</reference>
<keyword evidence="6" id="KW-1053">Target membrane</keyword>
<comment type="subcellular location">
    <subcellularLocation>
        <location evidence="2">Nematocyst</location>
    </subcellularLocation>
    <subcellularLocation>
        <location evidence="1">Target cell membrane</location>
    </subcellularLocation>
</comment>
<evidence type="ECO:0000256" key="5">
    <source>
        <dbReference type="ARBA" id="ARBA00023098"/>
    </source>
</evidence>
<keyword evidence="13" id="KW-1185">Reference proteome</keyword>
<dbReference type="CTD" id="8605"/>
<dbReference type="GO" id="GO:0005509">
    <property type="term" value="F:calcium ion binding"/>
    <property type="evidence" value="ECO:0007669"/>
    <property type="project" value="TreeGrafter"/>
</dbReference>
<evidence type="ECO:0000256" key="4">
    <source>
        <dbReference type="ARBA" id="ARBA00022801"/>
    </source>
</evidence>
<dbReference type="Gene3D" id="2.60.270.20">
    <property type="entry name" value="Cytolysin/lectin"/>
    <property type="match status" value="1"/>
</dbReference>
<dbReference type="GO" id="GO:0005635">
    <property type="term" value="C:nuclear envelope"/>
    <property type="evidence" value="ECO:0007669"/>
    <property type="project" value="TreeGrafter"/>
</dbReference>
<dbReference type="GO" id="GO:0005544">
    <property type="term" value="F:calcium-dependent phospholipid binding"/>
    <property type="evidence" value="ECO:0007669"/>
    <property type="project" value="TreeGrafter"/>
</dbReference>
<evidence type="ECO:0000256" key="11">
    <source>
        <dbReference type="PROSITE-ProRule" id="PRU00555"/>
    </source>
</evidence>
<name>A0A9J7H5B5_CRIGR</name>
<dbReference type="Pfam" id="PF01735">
    <property type="entry name" value="PLA2_B"/>
    <property type="match status" value="1"/>
</dbReference>
<keyword evidence="7" id="KW-0166">Nematocyst</keyword>
<dbReference type="GO" id="GO:0047498">
    <property type="term" value="F:calcium-dependent phospholipase A2 activity"/>
    <property type="evidence" value="ECO:0007669"/>
    <property type="project" value="TreeGrafter"/>
</dbReference>
<dbReference type="SUPFAM" id="SSF63724">
    <property type="entry name" value="Cytolysin/lectin"/>
    <property type="match status" value="1"/>
</dbReference>
<evidence type="ECO:0000313" key="13">
    <source>
        <dbReference type="Proteomes" id="UP001108280"/>
    </source>
</evidence>
<dbReference type="InterPro" id="IPR016035">
    <property type="entry name" value="Acyl_Trfase/lysoPLipase"/>
</dbReference>
<evidence type="ECO:0000256" key="1">
    <source>
        <dbReference type="ARBA" id="ARBA00004175"/>
    </source>
</evidence>
<reference evidence="14" key="3">
    <citation type="submission" date="2025-08" db="UniProtKB">
        <authorList>
            <consortium name="RefSeq"/>
        </authorList>
    </citation>
    <scope>IDENTIFICATION</scope>
    <source>
        <strain evidence="14">17A/GY</strain>
        <tissue evidence="14">Liver</tissue>
    </source>
</reference>
<dbReference type="GO" id="GO:0042151">
    <property type="term" value="C:nematocyst"/>
    <property type="evidence" value="ECO:0007669"/>
    <property type="project" value="UniProtKB-SubCell"/>
</dbReference>
<keyword evidence="5 11" id="KW-0443">Lipid metabolism</keyword>
<evidence type="ECO:0000256" key="8">
    <source>
        <dbReference type="ARBA" id="ARBA00023422"/>
    </source>
</evidence>
<reference evidence="13" key="2">
    <citation type="journal article" date="2020" name="Biotechnol. Bioeng.">
        <title>Chromosome-scale scaffolds for the Chinese hamster reference genome assembly to facilitate the study of the CHO epigenome.</title>
        <authorList>
            <person name="Hilliard W."/>
            <person name="MacDonald M."/>
            <person name="Lee K.H."/>
        </authorList>
    </citation>
    <scope>NUCLEOTIDE SEQUENCE [LARGE SCALE GENOMIC DNA]</scope>
    <source>
        <strain evidence="13">17A/GY</strain>
    </source>
</reference>
<dbReference type="PANTHER" id="PTHR10728">
    <property type="entry name" value="CYTOSOLIC PHOSPHOLIPASE A2"/>
    <property type="match status" value="1"/>
</dbReference>
<protein>
    <submittedName>
        <fullName evidence="14">Cytosolic phospholipase A2 gamma isoform X2</fullName>
    </submittedName>
</protein>
<evidence type="ECO:0000256" key="2">
    <source>
        <dbReference type="ARBA" id="ARBA00004532"/>
    </source>
</evidence>
<feature type="domain" description="PLA2c" evidence="12">
    <location>
        <begin position="12"/>
        <end position="691"/>
    </location>
</feature>
<dbReference type="SMART" id="SM00022">
    <property type="entry name" value="PLAc"/>
    <property type="match status" value="1"/>
</dbReference>
<dbReference type="KEGG" id="cge:100754559"/>
<dbReference type="InterPro" id="IPR015926">
    <property type="entry name" value="Cytolysin/lectin"/>
</dbReference>
<dbReference type="Gene3D" id="3.40.1090.10">
    <property type="entry name" value="Cytosolic phospholipase A2 catalytic domain"/>
    <property type="match status" value="2"/>
</dbReference>
<keyword evidence="6" id="KW-0472">Membrane</keyword>
<evidence type="ECO:0000256" key="10">
    <source>
        <dbReference type="ARBA" id="ARBA00048656"/>
    </source>
</evidence>
<dbReference type="GO" id="GO:0046475">
    <property type="term" value="P:glycerophospholipid catabolic process"/>
    <property type="evidence" value="ECO:0007669"/>
    <property type="project" value="TreeGrafter"/>
</dbReference>
<proteinExistence type="predicted"/>
<dbReference type="RefSeq" id="XP_035305081.1">
    <property type="nucleotide sequence ID" value="XM_035449190.1"/>
</dbReference>
<keyword evidence="11" id="KW-0442">Lipid degradation</keyword>
<dbReference type="Proteomes" id="UP001108280">
    <property type="component" value="Chromosome 9"/>
</dbReference>
<keyword evidence="4 11" id="KW-0378">Hydrolase</keyword>
<comment type="catalytic activity">
    <reaction evidence="10">
        <text>1-hexadecanoyl-sn-glycero-3-phosphocholine + H2O = sn-glycerol 3-phosphocholine + hexadecanoate + H(+)</text>
        <dbReference type="Rhea" id="RHEA:40435"/>
        <dbReference type="ChEBI" id="CHEBI:7896"/>
        <dbReference type="ChEBI" id="CHEBI:15377"/>
        <dbReference type="ChEBI" id="CHEBI:15378"/>
        <dbReference type="ChEBI" id="CHEBI:16870"/>
        <dbReference type="ChEBI" id="CHEBI:72998"/>
    </reaction>
    <physiologicalReaction direction="left-to-right" evidence="10">
        <dbReference type="Rhea" id="RHEA:40436"/>
    </physiologicalReaction>
</comment>
<dbReference type="GO" id="GO:0005829">
    <property type="term" value="C:cytosol"/>
    <property type="evidence" value="ECO:0007669"/>
    <property type="project" value="TreeGrafter"/>
</dbReference>
<dbReference type="PROSITE" id="PS51210">
    <property type="entry name" value="PLA2C"/>
    <property type="match status" value="1"/>
</dbReference>
<evidence type="ECO:0000259" key="12">
    <source>
        <dbReference type="PROSITE" id="PS51210"/>
    </source>
</evidence>
<dbReference type="AlphaFoldDB" id="A0A9J7H5B5"/>
<accession>A0A9J7H5B5</accession>
<gene>
    <name evidence="14" type="primary">Pla2g4c</name>
</gene>
<evidence type="ECO:0000256" key="9">
    <source>
        <dbReference type="ARBA" id="ARBA00048373"/>
    </source>
</evidence>
<dbReference type="InterPro" id="IPR002642">
    <property type="entry name" value="LysoPLipase_cat_dom"/>
</dbReference>
<evidence type="ECO:0000256" key="3">
    <source>
        <dbReference type="ARBA" id="ARBA00022537"/>
    </source>
</evidence>